<evidence type="ECO:0000259" key="6">
    <source>
        <dbReference type="SMART" id="SM00732"/>
    </source>
</evidence>
<evidence type="ECO:0000256" key="4">
    <source>
        <dbReference type="ARBA" id="ARBA00022801"/>
    </source>
</evidence>
<protein>
    <recommendedName>
        <fullName evidence="5">Putative pre-16S rRNA nuclease</fullName>
        <ecNumber evidence="5">3.1.-.-</ecNumber>
    </recommendedName>
</protein>
<dbReference type="InterPro" id="IPR005227">
    <property type="entry name" value="YqgF"/>
</dbReference>
<dbReference type="GO" id="GO:0005829">
    <property type="term" value="C:cytosol"/>
    <property type="evidence" value="ECO:0007669"/>
    <property type="project" value="TreeGrafter"/>
</dbReference>
<gene>
    <name evidence="7" type="primary">ruvX</name>
    <name evidence="7" type="ORF">H9710_03690</name>
</gene>
<keyword evidence="3 5" id="KW-0540">Nuclease</keyword>
<dbReference type="SMART" id="SM00732">
    <property type="entry name" value="YqgFc"/>
    <property type="match status" value="1"/>
</dbReference>
<dbReference type="InterPro" id="IPR037027">
    <property type="entry name" value="YqgF/RNaseH-like_dom_sf"/>
</dbReference>
<evidence type="ECO:0000256" key="2">
    <source>
        <dbReference type="ARBA" id="ARBA00022517"/>
    </source>
</evidence>
<comment type="subcellular location">
    <subcellularLocation>
        <location evidence="5">Cytoplasm</location>
    </subcellularLocation>
</comment>
<dbReference type="NCBIfam" id="TIGR00250">
    <property type="entry name" value="RNAse_H_YqgF"/>
    <property type="match status" value="1"/>
</dbReference>
<proteinExistence type="inferred from homology"/>
<dbReference type="InterPro" id="IPR012337">
    <property type="entry name" value="RNaseH-like_sf"/>
</dbReference>
<comment type="caution">
    <text evidence="7">The sequence shown here is derived from an EMBL/GenBank/DDBJ whole genome shotgun (WGS) entry which is preliminary data.</text>
</comment>
<evidence type="ECO:0000313" key="7">
    <source>
        <dbReference type="EMBL" id="HJB97663.1"/>
    </source>
</evidence>
<accession>A0A9D2MVQ6</accession>
<reference evidence="7" key="2">
    <citation type="submission" date="2021-04" db="EMBL/GenBank/DDBJ databases">
        <authorList>
            <person name="Gilroy R."/>
        </authorList>
    </citation>
    <scope>NUCLEOTIDE SEQUENCE</scope>
    <source>
        <strain evidence="7">CHK185-1770</strain>
    </source>
</reference>
<dbReference type="EC" id="3.1.-.-" evidence="5"/>
<dbReference type="PANTHER" id="PTHR33317">
    <property type="entry name" value="POLYNUCLEOTIDYL TRANSFERASE, RIBONUCLEASE H-LIKE SUPERFAMILY PROTEIN"/>
    <property type="match status" value="1"/>
</dbReference>
<dbReference type="AlphaFoldDB" id="A0A9D2MVQ6"/>
<dbReference type="Proteomes" id="UP000826793">
    <property type="component" value="Unassembled WGS sequence"/>
</dbReference>
<dbReference type="HAMAP" id="MF_00651">
    <property type="entry name" value="Nuclease_YqgF"/>
    <property type="match status" value="1"/>
</dbReference>
<evidence type="ECO:0000256" key="5">
    <source>
        <dbReference type="HAMAP-Rule" id="MF_00651"/>
    </source>
</evidence>
<organism evidence="7 8">
    <name type="scientific">Candidatus Acutalibacter pullicola</name>
    <dbReference type="NCBI Taxonomy" id="2838417"/>
    <lineage>
        <taxon>Bacteria</taxon>
        <taxon>Bacillati</taxon>
        <taxon>Bacillota</taxon>
        <taxon>Clostridia</taxon>
        <taxon>Eubacteriales</taxon>
        <taxon>Acutalibacteraceae</taxon>
        <taxon>Acutalibacter</taxon>
    </lineage>
</organism>
<dbReference type="EMBL" id="DWXG01000032">
    <property type="protein sequence ID" value="HJB97663.1"/>
    <property type="molecule type" value="Genomic_DNA"/>
</dbReference>
<keyword evidence="1 5" id="KW-0963">Cytoplasm</keyword>
<evidence type="ECO:0000256" key="1">
    <source>
        <dbReference type="ARBA" id="ARBA00022490"/>
    </source>
</evidence>
<dbReference type="GO" id="GO:0016788">
    <property type="term" value="F:hydrolase activity, acting on ester bonds"/>
    <property type="evidence" value="ECO:0007669"/>
    <property type="project" value="UniProtKB-UniRule"/>
</dbReference>
<name>A0A9D2MVQ6_9FIRM</name>
<comment type="function">
    <text evidence="5">Could be a nuclease involved in processing of the 5'-end of pre-16S rRNA.</text>
</comment>
<feature type="domain" description="YqgF/RNase H-like" evidence="6">
    <location>
        <begin position="1"/>
        <end position="100"/>
    </location>
</feature>
<dbReference type="SUPFAM" id="SSF53098">
    <property type="entry name" value="Ribonuclease H-like"/>
    <property type="match status" value="1"/>
</dbReference>
<dbReference type="InterPro" id="IPR006641">
    <property type="entry name" value="YqgF/RNaseH-like_dom"/>
</dbReference>
<evidence type="ECO:0000313" key="8">
    <source>
        <dbReference type="Proteomes" id="UP000826793"/>
    </source>
</evidence>
<dbReference type="GO" id="GO:0004518">
    <property type="term" value="F:nuclease activity"/>
    <property type="evidence" value="ECO:0007669"/>
    <property type="project" value="UniProtKB-KW"/>
</dbReference>
<keyword evidence="2 5" id="KW-0690">Ribosome biogenesis</keyword>
<dbReference type="GO" id="GO:0000967">
    <property type="term" value="P:rRNA 5'-end processing"/>
    <property type="evidence" value="ECO:0007669"/>
    <property type="project" value="UniProtKB-UniRule"/>
</dbReference>
<dbReference type="Pfam" id="PF03652">
    <property type="entry name" value="RuvX"/>
    <property type="match status" value="1"/>
</dbReference>
<sequence>MILGIDLGKARTGVAICDRGELLASPLTVVQEHNRERLVERLTALARENRAELLAVGLPRNMDGTEGESAQNAREIGALLEAATGLPVEFVDERGTTITAHGYLNETNIRGKRRKAVVDAVAATVILQNHLDARRLRKRSL</sequence>
<reference evidence="7" key="1">
    <citation type="journal article" date="2021" name="PeerJ">
        <title>Extensive microbial diversity within the chicken gut microbiome revealed by metagenomics and culture.</title>
        <authorList>
            <person name="Gilroy R."/>
            <person name="Ravi A."/>
            <person name="Getino M."/>
            <person name="Pursley I."/>
            <person name="Horton D.L."/>
            <person name="Alikhan N.F."/>
            <person name="Baker D."/>
            <person name="Gharbi K."/>
            <person name="Hall N."/>
            <person name="Watson M."/>
            <person name="Adriaenssens E.M."/>
            <person name="Foster-Nyarko E."/>
            <person name="Jarju S."/>
            <person name="Secka A."/>
            <person name="Antonio M."/>
            <person name="Oren A."/>
            <person name="Chaudhuri R.R."/>
            <person name="La Ragione R."/>
            <person name="Hildebrand F."/>
            <person name="Pallen M.J."/>
        </authorList>
    </citation>
    <scope>NUCLEOTIDE SEQUENCE</scope>
    <source>
        <strain evidence="7">CHK185-1770</strain>
    </source>
</reference>
<dbReference type="CDD" id="cd16964">
    <property type="entry name" value="YqgF"/>
    <property type="match status" value="1"/>
</dbReference>
<comment type="similarity">
    <text evidence="5">Belongs to the YqgF HJR family.</text>
</comment>
<dbReference type="PANTHER" id="PTHR33317:SF4">
    <property type="entry name" value="POLYNUCLEOTIDYL TRANSFERASE, RIBONUCLEASE H-LIKE SUPERFAMILY PROTEIN"/>
    <property type="match status" value="1"/>
</dbReference>
<dbReference type="Gene3D" id="3.30.420.140">
    <property type="entry name" value="YqgF/RNase H-like domain"/>
    <property type="match status" value="1"/>
</dbReference>
<keyword evidence="4 5" id="KW-0378">Hydrolase</keyword>
<evidence type="ECO:0000256" key="3">
    <source>
        <dbReference type="ARBA" id="ARBA00022722"/>
    </source>
</evidence>